<keyword evidence="3" id="KW-0479">Metal-binding</keyword>
<reference evidence="10 11" key="1">
    <citation type="submission" date="2015-05" db="EMBL/GenBank/DDBJ databases">
        <title>Genome assembly of Archangium gephyra DSM 2261.</title>
        <authorList>
            <person name="Sharma G."/>
            <person name="Subramanian S."/>
        </authorList>
    </citation>
    <scope>NUCLEOTIDE SEQUENCE [LARGE SCALE GENOMIC DNA]</scope>
    <source>
        <strain evidence="10 11">DSM 2261</strain>
    </source>
</reference>
<dbReference type="PROSITE" id="PS00138">
    <property type="entry name" value="SUBTILASE_SER"/>
    <property type="match status" value="1"/>
</dbReference>
<dbReference type="InterPro" id="IPR034202">
    <property type="entry name" value="Subtilisin_Carlsberg-like"/>
</dbReference>
<evidence type="ECO:0000256" key="8">
    <source>
        <dbReference type="RuleBase" id="RU003355"/>
    </source>
</evidence>
<feature type="active site" description="Charge relay system" evidence="6 7">
    <location>
        <position position="502"/>
    </location>
</feature>
<dbReference type="Proteomes" id="UP000035579">
    <property type="component" value="Chromosome"/>
</dbReference>
<dbReference type="CDD" id="cd07477">
    <property type="entry name" value="Peptidases_S8_Subtilisin_subset"/>
    <property type="match status" value="1"/>
</dbReference>
<protein>
    <submittedName>
        <fullName evidence="10">Subtilisin J</fullName>
    </submittedName>
</protein>
<feature type="domain" description="Peptidase S8/S53" evidence="9">
    <location>
        <begin position="488"/>
        <end position="550"/>
    </location>
</feature>
<dbReference type="Gene3D" id="3.30.70.80">
    <property type="entry name" value="Peptidase S8 propeptide/proteinase inhibitor I9"/>
    <property type="match status" value="1"/>
</dbReference>
<gene>
    <name evidence="10" type="ORF">AA314_08070</name>
</gene>
<dbReference type="PROSITE" id="PS51257">
    <property type="entry name" value="PROKAR_LIPOPROTEIN"/>
    <property type="match status" value="1"/>
</dbReference>
<dbReference type="KEGG" id="age:AA314_08070"/>
<dbReference type="EMBL" id="CP011509">
    <property type="protein sequence ID" value="AKJ06444.1"/>
    <property type="molecule type" value="Genomic_DNA"/>
</dbReference>
<dbReference type="InterPro" id="IPR015500">
    <property type="entry name" value="Peptidase_S8_subtilisin-rel"/>
</dbReference>
<dbReference type="GO" id="GO:0046872">
    <property type="term" value="F:metal ion binding"/>
    <property type="evidence" value="ECO:0007669"/>
    <property type="project" value="UniProtKB-KW"/>
</dbReference>
<dbReference type="InterPro" id="IPR037045">
    <property type="entry name" value="S8pro/Inhibitor_I9_sf"/>
</dbReference>
<evidence type="ECO:0000256" key="4">
    <source>
        <dbReference type="ARBA" id="ARBA00022801"/>
    </source>
</evidence>
<dbReference type="InterPro" id="IPR023827">
    <property type="entry name" value="Peptidase_S8_Asp-AS"/>
</dbReference>
<dbReference type="Gene3D" id="3.50.30.30">
    <property type="match status" value="1"/>
</dbReference>
<accession>A0AAC8QFH7</accession>
<evidence type="ECO:0000256" key="3">
    <source>
        <dbReference type="ARBA" id="ARBA00022723"/>
    </source>
</evidence>
<dbReference type="InterPro" id="IPR050131">
    <property type="entry name" value="Peptidase_S8_subtilisin-like"/>
</dbReference>
<dbReference type="InterPro" id="IPR023828">
    <property type="entry name" value="Peptidase_S8_Ser-AS"/>
</dbReference>
<dbReference type="SUPFAM" id="SSF52743">
    <property type="entry name" value="Subtilisin-like"/>
    <property type="match status" value="1"/>
</dbReference>
<dbReference type="GO" id="GO:0004252">
    <property type="term" value="F:serine-type endopeptidase activity"/>
    <property type="evidence" value="ECO:0007669"/>
    <property type="project" value="UniProtKB-UniRule"/>
</dbReference>
<name>A0AAC8QFH7_9BACT</name>
<evidence type="ECO:0000256" key="6">
    <source>
        <dbReference type="PIRSR" id="PIRSR615500-1"/>
    </source>
</evidence>
<dbReference type="PANTHER" id="PTHR43806">
    <property type="entry name" value="PEPTIDASE S8"/>
    <property type="match status" value="1"/>
</dbReference>
<dbReference type="PROSITE" id="PS00137">
    <property type="entry name" value="SUBTILASE_HIS"/>
    <property type="match status" value="1"/>
</dbReference>
<evidence type="ECO:0000313" key="10">
    <source>
        <dbReference type="EMBL" id="AKJ06444.1"/>
    </source>
</evidence>
<feature type="domain" description="Peptidase S8/S53" evidence="9">
    <location>
        <begin position="155"/>
        <end position="363"/>
    </location>
</feature>
<dbReference type="PANTHER" id="PTHR43806:SF11">
    <property type="entry name" value="CEREVISIN-RELATED"/>
    <property type="match status" value="1"/>
</dbReference>
<dbReference type="InterPro" id="IPR000209">
    <property type="entry name" value="Peptidase_S8/S53_dom"/>
</dbReference>
<organism evidence="10 11">
    <name type="scientific">Archangium gephyra</name>
    <dbReference type="NCBI Taxonomy" id="48"/>
    <lineage>
        <taxon>Bacteria</taxon>
        <taxon>Pseudomonadati</taxon>
        <taxon>Myxococcota</taxon>
        <taxon>Myxococcia</taxon>
        <taxon>Myxococcales</taxon>
        <taxon>Cystobacterineae</taxon>
        <taxon>Archangiaceae</taxon>
        <taxon>Archangium</taxon>
    </lineage>
</organism>
<dbReference type="AlphaFoldDB" id="A0AAC8QFH7"/>
<dbReference type="PRINTS" id="PR00723">
    <property type="entry name" value="SUBTILISIN"/>
</dbReference>
<dbReference type="PROSITE" id="PS51892">
    <property type="entry name" value="SUBTILASE"/>
    <property type="match status" value="1"/>
</dbReference>
<dbReference type="InterPro" id="IPR036852">
    <property type="entry name" value="Peptidase_S8/S53_dom_sf"/>
</dbReference>
<dbReference type="SUPFAM" id="SSF54897">
    <property type="entry name" value="Protease propeptides/inhibitors"/>
    <property type="match status" value="1"/>
</dbReference>
<keyword evidence="4 7" id="KW-0378">Hydrolase</keyword>
<evidence type="ECO:0000256" key="1">
    <source>
        <dbReference type="ARBA" id="ARBA00011073"/>
    </source>
</evidence>
<proteinExistence type="inferred from homology"/>
<comment type="similarity">
    <text evidence="1 7 8">Belongs to the peptidase S8 family.</text>
</comment>
<evidence type="ECO:0000256" key="2">
    <source>
        <dbReference type="ARBA" id="ARBA00022670"/>
    </source>
</evidence>
<evidence type="ECO:0000313" key="11">
    <source>
        <dbReference type="Proteomes" id="UP000035579"/>
    </source>
</evidence>
<dbReference type="PROSITE" id="PS00136">
    <property type="entry name" value="SUBTILASE_ASP"/>
    <property type="match status" value="1"/>
</dbReference>
<evidence type="ECO:0000256" key="7">
    <source>
        <dbReference type="PROSITE-ProRule" id="PRU01240"/>
    </source>
</evidence>
<dbReference type="InterPro" id="IPR022398">
    <property type="entry name" value="Peptidase_S8_His-AS"/>
</dbReference>
<keyword evidence="5 7" id="KW-0720">Serine protease</keyword>
<dbReference type="Pfam" id="PF00082">
    <property type="entry name" value="Peptidase_S8"/>
    <property type="match status" value="2"/>
</dbReference>
<feature type="active site" description="Charge relay system" evidence="6 7">
    <location>
        <position position="164"/>
    </location>
</feature>
<dbReference type="Gene3D" id="3.40.50.200">
    <property type="entry name" value="Peptidase S8/S53 domain"/>
    <property type="match status" value="1"/>
</dbReference>
<sequence length="565" mass="59037">MMRRGWTVLGLLALAACSGGDDVSKLEKNTCGDVQAGALSTRPGTNDGRESFLVRYRSGSRVSAAAVQRLGGEVTAQYRSVPAVAARLTPEERTRLAADPDVELIEPDVQLKALRLPTASAGSVEEYTGSLRMVQAPKVWDANEDGVLDTGAPVGEGIRVCVIDSGLDRRHPELTIPYAGGYDFVDKDDDPSDETDGVRGIGHGTHVAGIIAAQLSSGGTTLSGMSRGGMVGVAPGVELLIARVLNVHESASIGAVISALEWCAQNNARIASLSLGASMDLGKTAREAFQAAQNKGMLLVAASGNDSAPDYEAPLSYPAAYPSVLAVGAVDRNEEVAPFSNRGTGLSLVAPGVNVLSSISMQGATVSSLDAEGAEYTSRSLFFSPPGEYTGRLVDCGQGEPYGCKGANVTCEGFVAYVRLTGDARAARAAQNVMRQGARAIIFGTDHSESESWMKFLDGPGFVWVPSLAVGRESRAAVLNHLGKPVHVNLRGVDYAEFPGTSMAAPHVSAVAALVWSARPGLTATEVRTLMERTAKDLGDTGRDTRYGHGLVQAKAALEALQQLP</sequence>
<feature type="active site" description="Charge relay system" evidence="6 7">
    <location>
        <position position="203"/>
    </location>
</feature>
<evidence type="ECO:0000259" key="9">
    <source>
        <dbReference type="Pfam" id="PF00082"/>
    </source>
</evidence>
<keyword evidence="2 7" id="KW-0645">Protease</keyword>
<evidence type="ECO:0000256" key="5">
    <source>
        <dbReference type="ARBA" id="ARBA00022825"/>
    </source>
</evidence>
<dbReference type="GO" id="GO:0006508">
    <property type="term" value="P:proteolysis"/>
    <property type="evidence" value="ECO:0007669"/>
    <property type="project" value="UniProtKB-KW"/>
</dbReference>